<dbReference type="EMBL" id="CAJMWV010000289">
    <property type="protein sequence ID" value="CAE6386023.1"/>
    <property type="molecule type" value="Genomic_DNA"/>
</dbReference>
<organism evidence="1 2">
    <name type="scientific">Rhizoctonia solani</name>
    <dbReference type="NCBI Taxonomy" id="456999"/>
    <lineage>
        <taxon>Eukaryota</taxon>
        <taxon>Fungi</taxon>
        <taxon>Dikarya</taxon>
        <taxon>Basidiomycota</taxon>
        <taxon>Agaricomycotina</taxon>
        <taxon>Agaricomycetes</taxon>
        <taxon>Cantharellales</taxon>
        <taxon>Ceratobasidiaceae</taxon>
        <taxon>Rhizoctonia</taxon>
    </lineage>
</organism>
<reference evidence="1" key="1">
    <citation type="submission" date="2021-01" db="EMBL/GenBank/DDBJ databases">
        <authorList>
            <person name="Kaushik A."/>
        </authorList>
    </citation>
    <scope>NUCLEOTIDE SEQUENCE</scope>
    <source>
        <strain evidence="1">AG3-1AP</strain>
    </source>
</reference>
<evidence type="ECO:0000313" key="2">
    <source>
        <dbReference type="Proteomes" id="UP000663831"/>
    </source>
</evidence>
<proteinExistence type="predicted"/>
<accession>A0A8H3A0H6</accession>
<protein>
    <submittedName>
        <fullName evidence="1">Uncharacterized protein</fullName>
    </submittedName>
</protein>
<dbReference type="Proteomes" id="UP000663831">
    <property type="component" value="Unassembled WGS sequence"/>
</dbReference>
<evidence type="ECO:0000313" key="1">
    <source>
        <dbReference type="EMBL" id="CAE6386023.1"/>
    </source>
</evidence>
<dbReference type="AlphaFoldDB" id="A0A8H3A0H6"/>
<sequence length="295" mass="33205">MSFGTSSGTHWSQEAPTLAVEYQYPLDPLVTCDLRLFNMDDSIGLTMDIHQDTELGLNRLALSSIQSQWQLFASYASTQLVGSIPEILNEENLFPGFTIGQEDCIPEEPYEHVDLMGIARQNFGRPYIHQSSYCIMNNEIATPTPRYFNHSLIAPDDRQQLEGIYEERSLEDLELVASATSETGDRVVYATPDHGGGHSHGKIRVCRPPGVRWNETMQCAYISPITGFCCKVKLNRGPDLERHLRTVHLRQEAQAVTDAIIPRNHARLLSGSWKVHEKGCSQKACQDETWKCPTL</sequence>
<gene>
    <name evidence="1" type="ORF">RDB_LOCUS5576</name>
</gene>
<comment type="caution">
    <text evidence="1">The sequence shown here is derived from an EMBL/GenBank/DDBJ whole genome shotgun (WGS) entry which is preliminary data.</text>
</comment>
<name>A0A8H3A0H6_9AGAM</name>